<name>A0ABS7QQ65_9ACTN</name>
<reference evidence="3 4" key="1">
    <citation type="submission" date="2021-08" db="EMBL/GenBank/DDBJ databases">
        <title>Streptomyces sp. PTM05 isolated from lichen.</title>
        <authorList>
            <person name="Somphong A."/>
            <person name="Phongsopitanun W."/>
            <person name="Tanasupawat S."/>
        </authorList>
    </citation>
    <scope>NUCLEOTIDE SEQUENCE [LARGE SCALE GENOMIC DNA]</scope>
    <source>
        <strain evidence="3 4">Ptm05</strain>
    </source>
</reference>
<protein>
    <submittedName>
        <fullName evidence="3">Uncharacterized protein</fullName>
    </submittedName>
</protein>
<dbReference type="Pfam" id="PF26627">
    <property type="entry name" value="MmpB"/>
    <property type="match status" value="1"/>
</dbReference>
<keyword evidence="4" id="KW-1185">Reference proteome</keyword>
<dbReference type="RefSeq" id="WP_222973850.1">
    <property type="nucleotide sequence ID" value="NZ_JAINVZ010000002.1"/>
</dbReference>
<feature type="transmembrane region" description="Helical" evidence="2">
    <location>
        <begin position="34"/>
        <end position="51"/>
    </location>
</feature>
<evidence type="ECO:0000256" key="2">
    <source>
        <dbReference type="SAM" id="Phobius"/>
    </source>
</evidence>
<keyword evidence="2" id="KW-0812">Transmembrane</keyword>
<gene>
    <name evidence="3" type="ORF">K7472_03880</name>
</gene>
<keyword evidence="2" id="KW-0472">Membrane</keyword>
<accession>A0ABS7QQ65</accession>
<dbReference type="EMBL" id="JAINVZ010000002">
    <property type="protein sequence ID" value="MBY8883982.1"/>
    <property type="molecule type" value="Genomic_DNA"/>
</dbReference>
<proteinExistence type="predicted"/>
<sequence>MLWSDRRSDEPDESHESDVPDAELRRALARMRRAGLLMAALLPLLMVLAAWRP</sequence>
<organism evidence="3 4">
    <name type="scientific">Streptantibioticus parmotrematis</name>
    <dbReference type="NCBI Taxonomy" id="2873249"/>
    <lineage>
        <taxon>Bacteria</taxon>
        <taxon>Bacillati</taxon>
        <taxon>Actinomycetota</taxon>
        <taxon>Actinomycetes</taxon>
        <taxon>Kitasatosporales</taxon>
        <taxon>Streptomycetaceae</taxon>
        <taxon>Streptantibioticus</taxon>
    </lineage>
</organism>
<keyword evidence="2" id="KW-1133">Transmembrane helix</keyword>
<evidence type="ECO:0000313" key="3">
    <source>
        <dbReference type="EMBL" id="MBY8883982.1"/>
    </source>
</evidence>
<evidence type="ECO:0000256" key="1">
    <source>
        <dbReference type="SAM" id="MobiDB-lite"/>
    </source>
</evidence>
<evidence type="ECO:0000313" key="4">
    <source>
        <dbReference type="Proteomes" id="UP001198565"/>
    </source>
</evidence>
<dbReference type="InterPro" id="IPR058070">
    <property type="entry name" value="MmpB-like"/>
</dbReference>
<comment type="caution">
    <text evidence="3">The sequence shown here is derived from an EMBL/GenBank/DDBJ whole genome shotgun (WGS) entry which is preliminary data.</text>
</comment>
<dbReference type="Proteomes" id="UP001198565">
    <property type="component" value="Unassembled WGS sequence"/>
</dbReference>
<feature type="region of interest" description="Disordered" evidence="1">
    <location>
        <begin position="1"/>
        <end position="20"/>
    </location>
</feature>